<proteinExistence type="predicted"/>
<dbReference type="AlphaFoldDB" id="A0A0A8YV53"/>
<evidence type="ECO:0000313" key="1">
    <source>
        <dbReference type="EMBL" id="JAD26472.1"/>
    </source>
</evidence>
<organism evidence="1">
    <name type="scientific">Arundo donax</name>
    <name type="common">Giant reed</name>
    <name type="synonym">Donax arundinaceus</name>
    <dbReference type="NCBI Taxonomy" id="35708"/>
    <lineage>
        <taxon>Eukaryota</taxon>
        <taxon>Viridiplantae</taxon>
        <taxon>Streptophyta</taxon>
        <taxon>Embryophyta</taxon>
        <taxon>Tracheophyta</taxon>
        <taxon>Spermatophyta</taxon>
        <taxon>Magnoliopsida</taxon>
        <taxon>Liliopsida</taxon>
        <taxon>Poales</taxon>
        <taxon>Poaceae</taxon>
        <taxon>PACMAD clade</taxon>
        <taxon>Arundinoideae</taxon>
        <taxon>Arundineae</taxon>
        <taxon>Arundo</taxon>
    </lineage>
</organism>
<sequence>MNQFSILLMYSFHQSIHDCAYCLSLMKISMCY</sequence>
<accession>A0A0A8YV53</accession>
<protein>
    <submittedName>
        <fullName evidence="1">Uncharacterized protein</fullName>
    </submittedName>
</protein>
<name>A0A0A8YV53_ARUDO</name>
<dbReference type="EMBL" id="GBRH01271423">
    <property type="protein sequence ID" value="JAD26472.1"/>
    <property type="molecule type" value="Transcribed_RNA"/>
</dbReference>
<reference evidence="1" key="2">
    <citation type="journal article" date="2015" name="Data Brief">
        <title>Shoot transcriptome of the giant reed, Arundo donax.</title>
        <authorList>
            <person name="Barrero R.A."/>
            <person name="Guerrero F.D."/>
            <person name="Moolhuijzen P."/>
            <person name="Goolsby J.A."/>
            <person name="Tidwell J."/>
            <person name="Bellgard S.E."/>
            <person name="Bellgard M.I."/>
        </authorList>
    </citation>
    <scope>NUCLEOTIDE SEQUENCE</scope>
    <source>
        <tissue evidence="1">Shoot tissue taken approximately 20 cm above the soil surface</tissue>
    </source>
</reference>
<reference evidence="1" key="1">
    <citation type="submission" date="2014-09" db="EMBL/GenBank/DDBJ databases">
        <authorList>
            <person name="Magalhaes I.L.F."/>
            <person name="Oliveira U."/>
            <person name="Santos F.R."/>
            <person name="Vidigal T.H.D.A."/>
            <person name="Brescovit A.D."/>
            <person name="Santos A.J."/>
        </authorList>
    </citation>
    <scope>NUCLEOTIDE SEQUENCE</scope>
    <source>
        <tissue evidence="1">Shoot tissue taken approximately 20 cm above the soil surface</tissue>
    </source>
</reference>